<evidence type="ECO:0000313" key="3">
    <source>
        <dbReference type="Proteomes" id="UP000184356"/>
    </source>
</evidence>
<accession>A0A1L9SZT8</accession>
<dbReference type="VEuPathDB" id="FungiDB:ASPSYDRAFT_37228"/>
<protein>
    <submittedName>
        <fullName evidence="2">Uncharacterized protein</fullName>
    </submittedName>
</protein>
<keyword evidence="3" id="KW-1185">Reference proteome</keyword>
<sequence length="270" mass="29762">MMGDPNIPRALRGDTTLPNATPSPYRTFSEIRNAMLSSTDNTELTFNIIIFLQVGLPFLMHFQKTTTSKTSYHARVISTRIHDVPQMWLSLEASTMQATGFLSQDERQHLLTVVGTKFEGFAFPYVGSRKEPDWAILPSTDTLPSVAAESGWSDNWSKLIGDMELLLVGGRPNIQLVLLFTWSKRVHNRVAGELRAYERTAAGDASERFCSGIFPIPEEGPAGIAVTRGELFGVSGVFPGRNAADVWELSFARLREIAARMIRAGGCVPA</sequence>
<reference evidence="3" key="1">
    <citation type="journal article" date="2017" name="Genome Biol.">
        <title>Comparative genomics reveals high biological diversity and specific adaptations in the industrially and medically important fungal genus Aspergillus.</title>
        <authorList>
            <person name="de Vries R.P."/>
            <person name="Riley R."/>
            <person name="Wiebenga A."/>
            <person name="Aguilar-Osorio G."/>
            <person name="Amillis S."/>
            <person name="Uchima C.A."/>
            <person name="Anderluh G."/>
            <person name="Asadollahi M."/>
            <person name="Askin M."/>
            <person name="Barry K."/>
            <person name="Battaglia E."/>
            <person name="Bayram O."/>
            <person name="Benocci T."/>
            <person name="Braus-Stromeyer S.A."/>
            <person name="Caldana C."/>
            <person name="Canovas D."/>
            <person name="Cerqueira G.C."/>
            <person name="Chen F."/>
            <person name="Chen W."/>
            <person name="Choi C."/>
            <person name="Clum A."/>
            <person name="Dos Santos R.A."/>
            <person name="Damasio A.R."/>
            <person name="Diallinas G."/>
            <person name="Emri T."/>
            <person name="Fekete E."/>
            <person name="Flipphi M."/>
            <person name="Freyberg S."/>
            <person name="Gallo A."/>
            <person name="Gournas C."/>
            <person name="Habgood R."/>
            <person name="Hainaut M."/>
            <person name="Harispe M.L."/>
            <person name="Henrissat B."/>
            <person name="Hilden K.S."/>
            <person name="Hope R."/>
            <person name="Hossain A."/>
            <person name="Karabika E."/>
            <person name="Karaffa L."/>
            <person name="Karanyi Z."/>
            <person name="Krasevec N."/>
            <person name="Kuo A."/>
            <person name="Kusch H."/>
            <person name="LaButti K."/>
            <person name="Lagendijk E.L."/>
            <person name="Lapidus A."/>
            <person name="Levasseur A."/>
            <person name="Lindquist E."/>
            <person name="Lipzen A."/>
            <person name="Logrieco A.F."/>
            <person name="MacCabe A."/>
            <person name="Maekelae M.R."/>
            <person name="Malavazi I."/>
            <person name="Melin P."/>
            <person name="Meyer V."/>
            <person name="Mielnichuk N."/>
            <person name="Miskei M."/>
            <person name="Molnar A.P."/>
            <person name="Mule G."/>
            <person name="Ngan C.Y."/>
            <person name="Orejas M."/>
            <person name="Orosz E."/>
            <person name="Ouedraogo J.P."/>
            <person name="Overkamp K.M."/>
            <person name="Park H.-S."/>
            <person name="Perrone G."/>
            <person name="Piumi F."/>
            <person name="Punt P.J."/>
            <person name="Ram A.F."/>
            <person name="Ramon A."/>
            <person name="Rauscher S."/>
            <person name="Record E."/>
            <person name="Riano-Pachon D.M."/>
            <person name="Robert V."/>
            <person name="Roehrig J."/>
            <person name="Ruller R."/>
            <person name="Salamov A."/>
            <person name="Salih N.S."/>
            <person name="Samson R.A."/>
            <person name="Sandor E."/>
            <person name="Sanguinetti M."/>
            <person name="Schuetze T."/>
            <person name="Sepcic K."/>
            <person name="Shelest E."/>
            <person name="Sherlock G."/>
            <person name="Sophianopoulou V."/>
            <person name="Squina F.M."/>
            <person name="Sun H."/>
            <person name="Susca A."/>
            <person name="Todd R.B."/>
            <person name="Tsang A."/>
            <person name="Unkles S.E."/>
            <person name="van de Wiele N."/>
            <person name="van Rossen-Uffink D."/>
            <person name="Oliveira J.V."/>
            <person name="Vesth T.C."/>
            <person name="Visser J."/>
            <person name="Yu J.-H."/>
            <person name="Zhou M."/>
            <person name="Andersen M.R."/>
            <person name="Archer D.B."/>
            <person name="Baker S.E."/>
            <person name="Benoit I."/>
            <person name="Brakhage A.A."/>
            <person name="Braus G.H."/>
            <person name="Fischer R."/>
            <person name="Frisvad J.C."/>
            <person name="Goldman G.H."/>
            <person name="Houbraken J."/>
            <person name="Oakley B."/>
            <person name="Pocsi I."/>
            <person name="Scazzocchio C."/>
            <person name="Seiboth B."/>
            <person name="vanKuyk P.A."/>
            <person name="Wortman J."/>
            <person name="Dyer P.S."/>
            <person name="Grigoriev I.V."/>
        </authorList>
    </citation>
    <scope>NUCLEOTIDE SEQUENCE [LARGE SCALE GENOMIC DNA]</scope>
    <source>
        <strain evidence="3">CBS 593.65</strain>
    </source>
</reference>
<dbReference type="AlphaFoldDB" id="A0A1L9SZT8"/>
<dbReference type="Proteomes" id="UP000184356">
    <property type="component" value="Unassembled WGS sequence"/>
</dbReference>
<dbReference type="GeneID" id="63761590"/>
<evidence type="ECO:0000256" key="1">
    <source>
        <dbReference type="SAM" id="MobiDB-lite"/>
    </source>
</evidence>
<proteinExistence type="predicted"/>
<dbReference type="OrthoDB" id="76567at2759"/>
<gene>
    <name evidence="2" type="ORF">ASPSYDRAFT_37228</name>
</gene>
<evidence type="ECO:0000313" key="2">
    <source>
        <dbReference type="EMBL" id="OJJ52710.1"/>
    </source>
</evidence>
<name>A0A1L9SZT8_9EURO</name>
<dbReference type="EMBL" id="KV878600">
    <property type="protein sequence ID" value="OJJ52710.1"/>
    <property type="molecule type" value="Genomic_DNA"/>
</dbReference>
<dbReference type="RefSeq" id="XP_040696516.1">
    <property type="nucleotide sequence ID" value="XM_040845517.1"/>
</dbReference>
<organism evidence="2 3">
    <name type="scientific">Aspergillus sydowii CBS 593.65</name>
    <dbReference type="NCBI Taxonomy" id="1036612"/>
    <lineage>
        <taxon>Eukaryota</taxon>
        <taxon>Fungi</taxon>
        <taxon>Dikarya</taxon>
        <taxon>Ascomycota</taxon>
        <taxon>Pezizomycotina</taxon>
        <taxon>Eurotiomycetes</taxon>
        <taxon>Eurotiomycetidae</taxon>
        <taxon>Eurotiales</taxon>
        <taxon>Aspergillaceae</taxon>
        <taxon>Aspergillus</taxon>
        <taxon>Aspergillus subgen. Nidulantes</taxon>
    </lineage>
</organism>
<feature type="region of interest" description="Disordered" evidence="1">
    <location>
        <begin position="1"/>
        <end position="23"/>
    </location>
</feature>